<accession>A0AAV2NA13</accession>
<reference evidence="2" key="1">
    <citation type="submission" date="2024-04" db="EMBL/GenBank/DDBJ databases">
        <authorList>
            <consortium name="Molecular Ecology Group"/>
        </authorList>
    </citation>
    <scope>NUCLEOTIDE SEQUENCE</scope>
</reference>
<gene>
    <name evidence="2" type="ORF">LPLAT_LOCUS2774</name>
</gene>
<feature type="compositionally biased region" description="Polar residues" evidence="1">
    <location>
        <begin position="148"/>
        <end position="158"/>
    </location>
</feature>
<proteinExistence type="predicted"/>
<evidence type="ECO:0000256" key="1">
    <source>
        <dbReference type="SAM" id="MobiDB-lite"/>
    </source>
</evidence>
<feature type="region of interest" description="Disordered" evidence="1">
    <location>
        <begin position="137"/>
        <end position="158"/>
    </location>
</feature>
<organism evidence="2 3">
    <name type="scientific">Lasius platythorax</name>
    <dbReference type="NCBI Taxonomy" id="488582"/>
    <lineage>
        <taxon>Eukaryota</taxon>
        <taxon>Metazoa</taxon>
        <taxon>Ecdysozoa</taxon>
        <taxon>Arthropoda</taxon>
        <taxon>Hexapoda</taxon>
        <taxon>Insecta</taxon>
        <taxon>Pterygota</taxon>
        <taxon>Neoptera</taxon>
        <taxon>Endopterygota</taxon>
        <taxon>Hymenoptera</taxon>
        <taxon>Apocrita</taxon>
        <taxon>Aculeata</taxon>
        <taxon>Formicoidea</taxon>
        <taxon>Formicidae</taxon>
        <taxon>Formicinae</taxon>
        <taxon>Lasius</taxon>
        <taxon>Lasius</taxon>
    </lineage>
</organism>
<dbReference type="EMBL" id="OZ034835">
    <property type="protein sequence ID" value="CAL1676624.1"/>
    <property type="molecule type" value="Genomic_DNA"/>
</dbReference>
<dbReference type="AlphaFoldDB" id="A0AAV2NA13"/>
<sequence>MHQWRRVKCIHLRDGEAVPGKCLATISELKIGRLRHLCQLCRVACTISRLFQLRAQIAAMISDSSLADADAVTDAIAYILPNFLEFSGVRATKVHRIRELQRREIEVIKDYARFTIAASKNIRVALQRDIQRKKNGSEESGCRIYDGNSRTANPGSTISRSRAEILSATSTKKVSVLDVN</sequence>
<name>A0AAV2NA13_9HYME</name>
<keyword evidence="3" id="KW-1185">Reference proteome</keyword>
<evidence type="ECO:0000313" key="3">
    <source>
        <dbReference type="Proteomes" id="UP001497644"/>
    </source>
</evidence>
<evidence type="ECO:0000313" key="2">
    <source>
        <dbReference type="EMBL" id="CAL1676624.1"/>
    </source>
</evidence>
<dbReference type="Proteomes" id="UP001497644">
    <property type="component" value="Chromosome 12"/>
</dbReference>
<protein>
    <submittedName>
        <fullName evidence="2">Uncharacterized protein</fullName>
    </submittedName>
</protein>